<organism evidence="8 9">
    <name type="scientific">Astatotilapia calliptera</name>
    <name type="common">Eastern happy</name>
    <name type="synonym">Chromis callipterus</name>
    <dbReference type="NCBI Taxonomy" id="8154"/>
    <lineage>
        <taxon>Eukaryota</taxon>
        <taxon>Metazoa</taxon>
        <taxon>Chordata</taxon>
        <taxon>Craniata</taxon>
        <taxon>Vertebrata</taxon>
        <taxon>Euteleostomi</taxon>
        <taxon>Actinopterygii</taxon>
        <taxon>Neopterygii</taxon>
        <taxon>Teleostei</taxon>
        <taxon>Neoteleostei</taxon>
        <taxon>Acanthomorphata</taxon>
        <taxon>Ovalentaria</taxon>
        <taxon>Cichlomorphae</taxon>
        <taxon>Cichliformes</taxon>
        <taxon>Cichlidae</taxon>
        <taxon>African cichlids</taxon>
        <taxon>Pseudocrenilabrinae</taxon>
        <taxon>Haplochromini</taxon>
        <taxon>Astatotilapia</taxon>
    </lineage>
</organism>
<dbReference type="Ensembl" id="ENSACLT00000025470.2">
    <property type="protein sequence ID" value="ENSACLP00000024872.1"/>
    <property type="gene ID" value="ENSACLG00000016930.2"/>
</dbReference>
<evidence type="ECO:0000256" key="3">
    <source>
        <dbReference type="ARBA" id="ARBA00022692"/>
    </source>
</evidence>
<dbReference type="OrthoDB" id="9993879at2759"/>
<feature type="transmembrane region" description="Helical" evidence="7">
    <location>
        <begin position="9"/>
        <end position="28"/>
    </location>
</feature>
<dbReference type="Gene3D" id="1.10.1450.10">
    <property type="entry name" value="Tetraspanin"/>
    <property type="match status" value="1"/>
</dbReference>
<evidence type="ECO:0000256" key="1">
    <source>
        <dbReference type="ARBA" id="ARBA00004141"/>
    </source>
</evidence>
<dbReference type="PIRSF" id="PIRSF002419">
    <property type="entry name" value="Tetraspanin"/>
    <property type="match status" value="1"/>
</dbReference>
<dbReference type="InterPro" id="IPR018499">
    <property type="entry name" value="Tetraspanin/Peripherin"/>
</dbReference>
<comment type="similarity">
    <text evidence="2 7">Belongs to the tetraspanin (TM4SF) family.</text>
</comment>
<dbReference type="CTD" id="437021"/>
<feature type="transmembrane region" description="Helical" evidence="7">
    <location>
        <begin position="82"/>
        <end position="104"/>
    </location>
</feature>
<evidence type="ECO:0000256" key="6">
    <source>
        <dbReference type="PIRSR" id="PIRSR002419-1"/>
    </source>
</evidence>
<reference evidence="8" key="2">
    <citation type="submission" date="2025-08" db="UniProtKB">
        <authorList>
            <consortium name="Ensembl"/>
        </authorList>
    </citation>
    <scope>IDENTIFICATION</scope>
</reference>
<dbReference type="AlphaFoldDB" id="A0A3P8Q6S5"/>
<dbReference type="GeneID" id="113034158"/>
<dbReference type="Bgee" id="ENSACLG00000016930">
    <property type="expression patterns" value="Expressed in spleen and 8 other cell types or tissues"/>
</dbReference>
<dbReference type="STRING" id="8154.ENSACLP00000024872"/>
<keyword evidence="9" id="KW-1185">Reference proteome</keyword>
<comment type="subcellular location">
    <subcellularLocation>
        <location evidence="1 7">Membrane</location>
        <topology evidence="1 7">Multi-pass membrane protein</topology>
    </subcellularLocation>
</comment>
<keyword evidence="6" id="KW-1015">Disulfide bond</keyword>
<proteinExistence type="inferred from homology"/>
<dbReference type="OMA" id="FISFIFW"/>
<protein>
    <recommendedName>
        <fullName evidence="7">Tetraspanin</fullName>
    </recommendedName>
</protein>
<sequence length="242" mass="26822">MDCGVAKIILLFISLIFWAAGAGLAYVGHYVIKSFGSFDSLIQNKSTLIPAAIIIGISAVMFFVGIVGCCSTLRESKCGLSFFFLIIMLIFAAEVTALVFSFIYRSKINGQLERPIRDSLSKYNGEKNSETEAVDSMQTLLKCCGVKNYTDWTNTTYFSTNKTLPLSCCKNSSSPQCNGKLEEWQQFNTEGCEPNLEKFIQDVLTYAMLVVVAFAIIKFFGMVSVCAITCKSRRNGYEPLYA</sequence>
<feature type="disulfide bond" evidence="6">
    <location>
        <begin position="144"/>
        <end position="168"/>
    </location>
</feature>
<evidence type="ECO:0000256" key="7">
    <source>
        <dbReference type="RuleBase" id="RU361218"/>
    </source>
</evidence>
<evidence type="ECO:0000256" key="4">
    <source>
        <dbReference type="ARBA" id="ARBA00022989"/>
    </source>
</evidence>
<reference evidence="8" key="1">
    <citation type="submission" date="2018-05" db="EMBL/GenBank/DDBJ databases">
        <authorList>
            <person name="Datahose"/>
        </authorList>
    </citation>
    <scope>NUCLEOTIDE SEQUENCE</scope>
</reference>
<dbReference type="Pfam" id="PF00335">
    <property type="entry name" value="Tetraspanin"/>
    <property type="match status" value="1"/>
</dbReference>
<keyword evidence="4 7" id="KW-1133">Transmembrane helix</keyword>
<dbReference type="GO" id="GO:0005886">
    <property type="term" value="C:plasma membrane"/>
    <property type="evidence" value="ECO:0007669"/>
    <property type="project" value="TreeGrafter"/>
</dbReference>
<keyword evidence="3 7" id="KW-0812">Transmembrane</keyword>
<keyword evidence="5 7" id="KW-0472">Membrane</keyword>
<evidence type="ECO:0000313" key="8">
    <source>
        <dbReference type="Ensembl" id="ENSACLP00000024872.1"/>
    </source>
</evidence>
<dbReference type="InterPro" id="IPR000301">
    <property type="entry name" value="Tetraspanin_animals"/>
</dbReference>
<evidence type="ECO:0000313" key="9">
    <source>
        <dbReference type="Proteomes" id="UP000265100"/>
    </source>
</evidence>
<dbReference type="GeneTree" id="ENSGT00940000164634"/>
<feature type="transmembrane region" description="Helical" evidence="7">
    <location>
        <begin position="203"/>
        <end position="228"/>
    </location>
</feature>
<evidence type="ECO:0000256" key="2">
    <source>
        <dbReference type="ARBA" id="ARBA00006840"/>
    </source>
</evidence>
<feature type="transmembrane region" description="Helical" evidence="7">
    <location>
        <begin position="48"/>
        <end position="70"/>
    </location>
</feature>
<reference evidence="8" key="3">
    <citation type="submission" date="2025-09" db="UniProtKB">
        <authorList>
            <consortium name="Ensembl"/>
        </authorList>
    </citation>
    <scope>IDENTIFICATION</scope>
</reference>
<accession>A0A3P8Q6S5</accession>
<dbReference type="SUPFAM" id="SSF48652">
    <property type="entry name" value="Tetraspanin"/>
    <property type="match status" value="1"/>
</dbReference>
<dbReference type="RefSeq" id="XP_026044309.1">
    <property type="nucleotide sequence ID" value="XM_026188524.1"/>
</dbReference>
<name>A0A3P8Q6S5_ASTCA</name>
<dbReference type="PANTHER" id="PTHR19282:SF120">
    <property type="entry name" value="TETRASPANIN-36"/>
    <property type="match status" value="1"/>
</dbReference>
<dbReference type="GO" id="GO:0043473">
    <property type="term" value="P:pigmentation"/>
    <property type="evidence" value="ECO:0007669"/>
    <property type="project" value="Ensembl"/>
</dbReference>
<dbReference type="Proteomes" id="UP000265100">
    <property type="component" value="Chromosome 12"/>
</dbReference>
<dbReference type="PRINTS" id="PR00259">
    <property type="entry name" value="TMFOUR"/>
</dbReference>
<dbReference type="PANTHER" id="PTHR19282">
    <property type="entry name" value="TETRASPANIN"/>
    <property type="match status" value="1"/>
</dbReference>
<dbReference type="InterPro" id="IPR008952">
    <property type="entry name" value="Tetraspanin_EC2_sf"/>
</dbReference>
<evidence type="ECO:0000256" key="5">
    <source>
        <dbReference type="ARBA" id="ARBA00023136"/>
    </source>
</evidence>